<comment type="caution">
    <text evidence="1">The sequence shown here is derived from an EMBL/GenBank/DDBJ whole genome shotgun (WGS) entry which is preliminary data.</text>
</comment>
<dbReference type="Proteomes" id="UP000035067">
    <property type="component" value="Unassembled WGS sequence"/>
</dbReference>
<dbReference type="AlphaFoldDB" id="A0A0G2J505"/>
<dbReference type="EMBL" id="JXQG01000020">
    <property type="protein sequence ID" value="KKZ12464.1"/>
    <property type="molecule type" value="Genomic_DNA"/>
</dbReference>
<organism evidence="1 2">
    <name type="scientific">Candidatus Synechococcus spongiarum SP3</name>
    <dbReference type="NCBI Taxonomy" id="1604020"/>
    <lineage>
        <taxon>Bacteria</taxon>
        <taxon>Bacillati</taxon>
        <taxon>Cyanobacteriota</taxon>
        <taxon>Cyanophyceae</taxon>
        <taxon>Synechococcales</taxon>
        <taxon>Synechococcaceae</taxon>
        <taxon>Synechococcus</taxon>
    </lineage>
</organism>
<evidence type="ECO:0008006" key="3">
    <source>
        <dbReference type="Google" id="ProtNLM"/>
    </source>
</evidence>
<accession>A0A0G2J505</accession>
<name>A0A0G2J505_9SYNE</name>
<dbReference type="PATRIC" id="fig|1604020.3.peg.164"/>
<evidence type="ECO:0000313" key="1">
    <source>
        <dbReference type="EMBL" id="KKZ12464.1"/>
    </source>
</evidence>
<proteinExistence type="predicted"/>
<protein>
    <recommendedName>
        <fullName evidence="3">Type I restriction enzyme R protein N-terminal domain-containing protein</fullName>
    </recommendedName>
</protein>
<reference evidence="1 2" key="1">
    <citation type="submission" date="2015-01" db="EMBL/GenBank/DDBJ databases">
        <title>Lifestyle Evolution in Cyanobacterial Symbionts of Sponges.</title>
        <authorList>
            <person name="Burgsdorf I."/>
            <person name="Slaby B.M."/>
            <person name="Handley K.M."/>
            <person name="Haber M."/>
            <person name="Blom J."/>
            <person name="Marshall C.W."/>
            <person name="Gilbert J.A."/>
            <person name="Hentschel U."/>
            <person name="Steindler L."/>
        </authorList>
    </citation>
    <scope>NUCLEOTIDE SEQUENCE [LARGE SCALE GENOMIC DNA]</scope>
    <source>
        <strain evidence="1">SP3</strain>
    </source>
</reference>
<sequence>MCKKLASTIQSIAKEIENDTCKSEAAISQGIIRRVLSEIGWPPFDVKVVAPEFGIGDGARKVDYGLCHPPGKAVVLIDVKDLGKADSKGQQQLFSYSFHQGVPIVVLIDGHKWSFFYPPG</sequence>
<dbReference type="Gene3D" id="3.90.1570.30">
    <property type="match status" value="1"/>
</dbReference>
<evidence type="ECO:0000313" key="2">
    <source>
        <dbReference type="Proteomes" id="UP000035067"/>
    </source>
</evidence>
<gene>
    <name evidence="1" type="ORF">TE42_04510</name>
</gene>